<dbReference type="PANTHER" id="PTHR21043">
    <property type="entry name" value="IOJAP SUPERFAMILY ORTHOLOG"/>
    <property type="match status" value="1"/>
</dbReference>
<gene>
    <name evidence="3" type="ORF">PBAH0796_LOCUS30957</name>
</gene>
<organism evidence="3">
    <name type="scientific">Pyrodinium bahamense</name>
    <dbReference type="NCBI Taxonomy" id="73915"/>
    <lineage>
        <taxon>Eukaryota</taxon>
        <taxon>Sar</taxon>
        <taxon>Alveolata</taxon>
        <taxon>Dinophyceae</taxon>
        <taxon>Gonyaulacales</taxon>
        <taxon>Pyrocystaceae</taxon>
        <taxon>Pyrodinium</taxon>
    </lineage>
</organism>
<dbReference type="InterPro" id="IPR004394">
    <property type="entry name" value="Iojap/RsfS/C7orf30"/>
</dbReference>
<dbReference type="GO" id="GO:0017148">
    <property type="term" value="P:negative regulation of translation"/>
    <property type="evidence" value="ECO:0007669"/>
    <property type="project" value="TreeGrafter"/>
</dbReference>
<sequence>MEAAPRCMGIAAPLQPVSLLEPRPRLCTVASARAARVALAVFGVLLAVLARSWPGLGWVLLAPPAGPDARQVHNRRPSPPSAAGLGAAKRWQPPSRAVGVVRRGNIGGEFGVLPESPSPIIDVSHEEDPLLERLVTVVQAADNRRGIDISAFWIHEGYEIIVIITALSRPQLQAIANAIDYKMRKQLHLKRIRNVYFGEQGIRKEAQAGWSCLVYPRITVHVMTPVQRTYYNIEGTWRDDNKDYEKIPVDELLREDGFGALRLTKELGSSSRSSEGFEGFGVNDGSGAYGDQPEGVNVGSGMDYEADEEDPFWS</sequence>
<dbReference type="EMBL" id="HBEG01050975">
    <property type="protein sequence ID" value="CAD8387269.1"/>
    <property type="molecule type" value="Transcribed_RNA"/>
</dbReference>
<dbReference type="PANTHER" id="PTHR21043:SF0">
    <property type="entry name" value="MITOCHONDRIAL ASSEMBLY OF RIBOSOMAL LARGE SUBUNIT PROTEIN 1"/>
    <property type="match status" value="1"/>
</dbReference>
<dbReference type="Pfam" id="PF02410">
    <property type="entry name" value="RsfS"/>
    <property type="match status" value="1"/>
</dbReference>
<feature type="compositionally biased region" description="Gly residues" evidence="2">
    <location>
        <begin position="278"/>
        <end position="288"/>
    </location>
</feature>
<evidence type="ECO:0000256" key="1">
    <source>
        <dbReference type="ARBA" id="ARBA00010574"/>
    </source>
</evidence>
<proteinExistence type="inferred from homology"/>
<accession>A0A7S0B9L1</accession>
<evidence type="ECO:0000256" key="2">
    <source>
        <dbReference type="SAM" id="MobiDB-lite"/>
    </source>
</evidence>
<dbReference type="GO" id="GO:0043023">
    <property type="term" value="F:ribosomal large subunit binding"/>
    <property type="evidence" value="ECO:0007669"/>
    <property type="project" value="TreeGrafter"/>
</dbReference>
<dbReference type="Gene3D" id="3.30.460.10">
    <property type="entry name" value="Beta Polymerase, domain 2"/>
    <property type="match status" value="1"/>
</dbReference>
<evidence type="ECO:0000313" key="3">
    <source>
        <dbReference type="EMBL" id="CAD8387269.1"/>
    </source>
</evidence>
<protein>
    <submittedName>
        <fullName evidence="3">Uncharacterized protein</fullName>
    </submittedName>
</protein>
<dbReference type="InterPro" id="IPR043519">
    <property type="entry name" value="NT_sf"/>
</dbReference>
<comment type="similarity">
    <text evidence="1">Belongs to the Iojap/RsfS family.</text>
</comment>
<feature type="compositionally biased region" description="Acidic residues" evidence="2">
    <location>
        <begin position="304"/>
        <end position="314"/>
    </location>
</feature>
<reference evidence="3" key="1">
    <citation type="submission" date="2021-01" db="EMBL/GenBank/DDBJ databases">
        <authorList>
            <person name="Corre E."/>
            <person name="Pelletier E."/>
            <person name="Niang G."/>
            <person name="Scheremetjew M."/>
            <person name="Finn R."/>
            <person name="Kale V."/>
            <person name="Holt S."/>
            <person name="Cochrane G."/>
            <person name="Meng A."/>
            <person name="Brown T."/>
            <person name="Cohen L."/>
        </authorList>
    </citation>
    <scope>NUCLEOTIDE SEQUENCE</scope>
    <source>
        <strain evidence="3">Pbaha01</strain>
    </source>
</reference>
<dbReference type="SUPFAM" id="SSF81301">
    <property type="entry name" value="Nucleotidyltransferase"/>
    <property type="match status" value="1"/>
</dbReference>
<feature type="region of interest" description="Disordered" evidence="2">
    <location>
        <begin position="69"/>
        <end position="88"/>
    </location>
</feature>
<dbReference type="AlphaFoldDB" id="A0A7S0B9L1"/>
<name>A0A7S0B9L1_9DINO</name>
<dbReference type="GO" id="GO:0090071">
    <property type="term" value="P:negative regulation of ribosome biogenesis"/>
    <property type="evidence" value="ECO:0007669"/>
    <property type="project" value="TreeGrafter"/>
</dbReference>
<feature type="region of interest" description="Disordered" evidence="2">
    <location>
        <begin position="270"/>
        <end position="314"/>
    </location>
</feature>